<name>A0A383ERS2_9ZZZZ</name>
<sequence length="30" mass="3518">MQIFVSVKIWEGIVTDVRAFQKKPRVKKAD</sequence>
<evidence type="ECO:0000313" key="1">
    <source>
        <dbReference type="EMBL" id="SVE59319.1"/>
    </source>
</evidence>
<organism evidence="1">
    <name type="scientific">marine metagenome</name>
    <dbReference type="NCBI Taxonomy" id="408172"/>
    <lineage>
        <taxon>unclassified sequences</taxon>
        <taxon>metagenomes</taxon>
        <taxon>ecological metagenomes</taxon>
    </lineage>
</organism>
<dbReference type="EMBL" id="UINC01228133">
    <property type="protein sequence ID" value="SVE59319.1"/>
    <property type="molecule type" value="Genomic_DNA"/>
</dbReference>
<protein>
    <submittedName>
        <fullName evidence="1">Uncharacterized protein</fullName>
    </submittedName>
</protein>
<proteinExistence type="predicted"/>
<reference evidence="1" key="1">
    <citation type="submission" date="2018-05" db="EMBL/GenBank/DDBJ databases">
        <authorList>
            <person name="Lanie J.A."/>
            <person name="Ng W.-L."/>
            <person name="Kazmierczak K.M."/>
            <person name="Andrzejewski T.M."/>
            <person name="Davidsen T.M."/>
            <person name="Wayne K.J."/>
            <person name="Tettelin H."/>
            <person name="Glass J.I."/>
            <person name="Rusch D."/>
            <person name="Podicherti R."/>
            <person name="Tsui H.-C.T."/>
            <person name="Winkler M.E."/>
        </authorList>
    </citation>
    <scope>NUCLEOTIDE SEQUENCE</scope>
</reference>
<feature type="non-terminal residue" evidence="1">
    <location>
        <position position="30"/>
    </location>
</feature>
<dbReference type="AlphaFoldDB" id="A0A383ERS2"/>
<gene>
    <name evidence="1" type="ORF">METZ01_LOCUS512173</name>
</gene>
<accession>A0A383ERS2</accession>